<gene>
    <name evidence="3" type="ORF">HNR59_003871</name>
</gene>
<accession>A0A7W9VX90</accession>
<evidence type="ECO:0000313" key="4">
    <source>
        <dbReference type="Proteomes" id="UP000533306"/>
    </source>
</evidence>
<comment type="caution">
    <text evidence="3">The sequence shown here is derived from an EMBL/GenBank/DDBJ whole genome shotgun (WGS) entry which is preliminary data.</text>
</comment>
<protein>
    <submittedName>
        <fullName evidence="3">Uncharacterized protein</fullName>
    </submittedName>
</protein>
<organism evidence="3 4">
    <name type="scientific">Aquamicrobium lusatiense</name>
    <dbReference type="NCBI Taxonomy" id="89772"/>
    <lineage>
        <taxon>Bacteria</taxon>
        <taxon>Pseudomonadati</taxon>
        <taxon>Pseudomonadota</taxon>
        <taxon>Alphaproteobacteria</taxon>
        <taxon>Hyphomicrobiales</taxon>
        <taxon>Phyllobacteriaceae</taxon>
        <taxon>Aquamicrobium</taxon>
    </lineage>
</organism>
<dbReference type="EMBL" id="JACHEU010000006">
    <property type="protein sequence ID" value="MBB6014476.1"/>
    <property type="molecule type" value="Genomic_DNA"/>
</dbReference>
<dbReference type="AlphaFoldDB" id="A0A7W9VX90"/>
<evidence type="ECO:0000256" key="1">
    <source>
        <dbReference type="SAM" id="Coils"/>
    </source>
</evidence>
<dbReference type="Proteomes" id="UP000533306">
    <property type="component" value="Unassembled WGS sequence"/>
</dbReference>
<sequence>MDRERLRVMLARMETALAETRANLARVEQGLSDRAEAETIRQRPKKRHYHRRMTRWTGADETAYRRVLDEMLNVTGPEIERLRRRIARQDAAIETLRRKYGVNAERPRLFF</sequence>
<evidence type="ECO:0000313" key="3">
    <source>
        <dbReference type="EMBL" id="MBB6014476.1"/>
    </source>
</evidence>
<dbReference type="RefSeq" id="WP_183832656.1">
    <property type="nucleotide sequence ID" value="NZ_JACHEU010000006.1"/>
</dbReference>
<feature type="coiled-coil region" evidence="1">
    <location>
        <begin position="3"/>
        <end position="30"/>
    </location>
</feature>
<keyword evidence="1" id="KW-0175">Coiled coil</keyword>
<evidence type="ECO:0000256" key="2">
    <source>
        <dbReference type="SAM" id="MobiDB-lite"/>
    </source>
</evidence>
<feature type="region of interest" description="Disordered" evidence="2">
    <location>
        <begin position="33"/>
        <end position="52"/>
    </location>
</feature>
<reference evidence="3 4" key="1">
    <citation type="submission" date="2020-08" db="EMBL/GenBank/DDBJ databases">
        <title>Genomic Encyclopedia of Type Strains, Phase IV (KMG-IV): sequencing the most valuable type-strain genomes for metagenomic binning, comparative biology and taxonomic classification.</title>
        <authorList>
            <person name="Goeker M."/>
        </authorList>
    </citation>
    <scope>NUCLEOTIDE SEQUENCE [LARGE SCALE GENOMIC DNA]</scope>
    <source>
        <strain evidence="3 4">DSM 11099</strain>
    </source>
</reference>
<name>A0A7W9VX90_9HYPH</name>
<feature type="compositionally biased region" description="Basic residues" evidence="2">
    <location>
        <begin position="42"/>
        <end position="52"/>
    </location>
</feature>
<keyword evidence="4" id="KW-1185">Reference proteome</keyword>
<proteinExistence type="predicted"/>